<keyword evidence="3" id="KW-1185">Reference proteome</keyword>
<accession>A0ABP8YLC7</accession>
<evidence type="ECO:0008006" key="4">
    <source>
        <dbReference type="Google" id="ProtNLM"/>
    </source>
</evidence>
<dbReference type="EMBL" id="BAABKN010000009">
    <property type="protein sequence ID" value="GAA4731038.1"/>
    <property type="molecule type" value="Genomic_DNA"/>
</dbReference>
<organism evidence="2 3">
    <name type="scientific">Nocardioides endophyticus</name>
    <dbReference type="NCBI Taxonomy" id="1353775"/>
    <lineage>
        <taxon>Bacteria</taxon>
        <taxon>Bacillati</taxon>
        <taxon>Actinomycetota</taxon>
        <taxon>Actinomycetes</taxon>
        <taxon>Propionibacteriales</taxon>
        <taxon>Nocardioidaceae</taxon>
        <taxon>Nocardioides</taxon>
    </lineage>
</organism>
<evidence type="ECO:0000256" key="1">
    <source>
        <dbReference type="SAM" id="SignalP"/>
    </source>
</evidence>
<sequence>MSRRWLSRALVALAVPALVVPTLSSPAVAAKGAAVPSVAKVAKIYPYLAGGSATTSTTKVTRIGKDCKPGKPVKGATVTSATYSPADPAAATGTADAPSVFVAAMKFRSAKDAVSYLRESSKATKCSAAGIGDGVKVKVKKFKVKLGDQSVGYTVTVTFSGQSFTRQSVLARDGKYIVTAGASAVDGSVPDKKKAVSVARLAVKTAR</sequence>
<feature type="signal peptide" evidence="1">
    <location>
        <begin position="1"/>
        <end position="29"/>
    </location>
</feature>
<name>A0ABP8YLC7_9ACTN</name>
<comment type="caution">
    <text evidence="2">The sequence shown here is derived from an EMBL/GenBank/DDBJ whole genome shotgun (WGS) entry which is preliminary data.</text>
</comment>
<reference evidence="3" key="1">
    <citation type="journal article" date="2019" name="Int. J. Syst. Evol. Microbiol.">
        <title>The Global Catalogue of Microorganisms (GCM) 10K type strain sequencing project: providing services to taxonomists for standard genome sequencing and annotation.</title>
        <authorList>
            <consortium name="The Broad Institute Genomics Platform"/>
            <consortium name="The Broad Institute Genome Sequencing Center for Infectious Disease"/>
            <person name="Wu L."/>
            <person name="Ma J."/>
        </authorList>
    </citation>
    <scope>NUCLEOTIDE SEQUENCE [LARGE SCALE GENOMIC DNA]</scope>
    <source>
        <strain evidence="3">JCM 18532</strain>
    </source>
</reference>
<gene>
    <name evidence="2" type="ORF">GCM10023350_12960</name>
</gene>
<evidence type="ECO:0000313" key="2">
    <source>
        <dbReference type="EMBL" id="GAA4731038.1"/>
    </source>
</evidence>
<proteinExistence type="predicted"/>
<dbReference type="Proteomes" id="UP001499882">
    <property type="component" value="Unassembled WGS sequence"/>
</dbReference>
<evidence type="ECO:0000313" key="3">
    <source>
        <dbReference type="Proteomes" id="UP001499882"/>
    </source>
</evidence>
<feature type="chain" id="PRO_5046455445" description="Sensor domain-containing protein" evidence="1">
    <location>
        <begin position="30"/>
        <end position="207"/>
    </location>
</feature>
<keyword evidence="1" id="KW-0732">Signal</keyword>
<dbReference type="RefSeq" id="WP_345525891.1">
    <property type="nucleotide sequence ID" value="NZ_BAABKN010000009.1"/>
</dbReference>
<protein>
    <recommendedName>
        <fullName evidence="4">Sensor domain-containing protein</fullName>
    </recommendedName>
</protein>